<keyword evidence="3" id="KW-1185">Reference proteome</keyword>
<dbReference type="Gene3D" id="3.30.900.20">
    <property type="match status" value="1"/>
</dbReference>
<dbReference type="InterPro" id="IPR053729">
    <property type="entry name" value="MAD2L1BP_domain_sf"/>
</dbReference>
<gene>
    <name evidence="2" type="ORF">A4X09_0g5414</name>
</gene>
<feature type="compositionally biased region" description="Low complexity" evidence="1">
    <location>
        <begin position="637"/>
        <end position="652"/>
    </location>
</feature>
<evidence type="ECO:0000256" key="1">
    <source>
        <dbReference type="SAM" id="MobiDB-lite"/>
    </source>
</evidence>
<comment type="caution">
    <text evidence="2">The sequence shown here is derived from an EMBL/GenBank/DDBJ whole genome shotgun (WGS) entry which is preliminary data.</text>
</comment>
<feature type="compositionally biased region" description="Basic and acidic residues" evidence="1">
    <location>
        <begin position="722"/>
        <end position="738"/>
    </location>
</feature>
<feature type="compositionally biased region" description="Low complexity" evidence="1">
    <location>
        <begin position="41"/>
        <end position="54"/>
    </location>
</feature>
<accession>A0A8X7T328</accession>
<feature type="compositionally biased region" description="Polar residues" evidence="1">
    <location>
        <begin position="55"/>
        <end position="72"/>
    </location>
</feature>
<reference evidence="2" key="2">
    <citation type="journal article" date="2019" name="IMA Fungus">
        <title>Genome sequencing and comparison of five Tilletia species to identify candidate genes for the detection of regulated species infecting wheat.</title>
        <authorList>
            <person name="Nguyen H.D.T."/>
            <person name="Sultana T."/>
            <person name="Kesanakurti P."/>
            <person name="Hambleton S."/>
        </authorList>
    </citation>
    <scope>NUCLEOTIDE SEQUENCE</scope>
    <source>
        <strain evidence="2">DAOMC 236422</strain>
    </source>
</reference>
<feature type="compositionally biased region" description="Acidic residues" evidence="1">
    <location>
        <begin position="653"/>
        <end position="664"/>
    </location>
</feature>
<dbReference type="EMBL" id="LWDG02000277">
    <property type="protein sequence ID" value="KAE8266936.1"/>
    <property type="molecule type" value="Genomic_DNA"/>
</dbReference>
<feature type="region of interest" description="Disordered" evidence="1">
    <location>
        <begin position="1"/>
        <end position="77"/>
    </location>
</feature>
<proteinExistence type="predicted"/>
<dbReference type="AlphaFoldDB" id="A0A8X7T328"/>
<evidence type="ECO:0000313" key="2">
    <source>
        <dbReference type="EMBL" id="KAE8266936.1"/>
    </source>
</evidence>
<feature type="compositionally biased region" description="Polar residues" evidence="1">
    <location>
        <begin position="25"/>
        <end position="40"/>
    </location>
</feature>
<evidence type="ECO:0000313" key="3">
    <source>
        <dbReference type="Proteomes" id="UP000078113"/>
    </source>
</evidence>
<reference evidence="2" key="1">
    <citation type="submission" date="2016-04" db="EMBL/GenBank/DDBJ databases">
        <authorList>
            <person name="Nguyen H.D."/>
            <person name="Samba Siva P."/>
            <person name="Cullis J."/>
            <person name="Levesque C.A."/>
            <person name="Hambleton S."/>
        </authorList>
    </citation>
    <scope>NUCLEOTIDE SEQUENCE</scope>
    <source>
        <strain evidence="2">DAOMC 236422</strain>
    </source>
</reference>
<feature type="compositionally biased region" description="Low complexity" evidence="1">
    <location>
        <begin position="445"/>
        <end position="461"/>
    </location>
</feature>
<feature type="region of interest" description="Disordered" evidence="1">
    <location>
        <begin position="603"/>
        <end position="756"/>
    </location>
</feature>
<feature type="compositionally biased region" description="Low complexity" evidence="1">
    <location>
        <begin position="605"/>
        <end position="625"/>
    </location>
</feature>
<feature type="region of interest" description="Disordered" evidence="1">
    <location>
        <begin position="182"/>
        <end position="204"/>
    </location>
</feature>
<dbReference type="Proteomes" id="UP000078113">
    <property type="component" value="Unassembled WGS sequence"/>
</dbReference>
<organism evidence="2 3">
    <name type="scientific">Tilletia walkeri</name>
    <dbReference type="NCBI Taxonomy" id="117179"/>
    <lineage>
        <taxon>Eukaryota</taxon>
        <taxon>Fungi</taxon>
        <taxon>Dikarya</taxon>
        <taxon>Basidiomycota</taxon>
        <taxon>Ustilaginomycotina</taxon>
        <taxon>Exobasidiomycetes</taxon>
        <taxon>Tilletiales</taxon>
        <taxon>Tilletiaceae</taxon>
        <taxon>Tilletia</taxon>
    </lineage>
</organism>
<feature type="compositionally biased region" description="Low complexity" evidence="1">
    <location>
        <begin position="468"/>
        <end position="481"/>
    </location>
</feature>
<sequence length="756" mass="80275">MASNELEGAQVEEVETHVPFPRRTGSPSLQPPTRSASSSIPTSPCPSHASTSSSDLPKTNPSFFRSSTQPQARSPFGLESTLGQHRYERSSSSAASVSSTYSSAYSHVSEETPVCDPPTLELSLGTLLSTPHGDTQLEPGVTPAFLVISVINHILFSRGALDIPLRLEPLLSPSAVLGKLGAPRSRTQSLGSVQSGGGSKGRGKQNKLVVSLHKLHADLLSAFNAIYANSSPASSSEKTCDAHVSVLISFGASPLLPKEHLHIALTLPGVPISSNSRSCTLDAEPSSSSPLATTSRSGTVLMERAVPSDTRQISKSLTTLQRKVLRFIVSQDSLQPEAFSNKLPNRMHVLMNVQRGLEALSSAPDALATMTCAGEETVERQGTFFPTTEYGATVEGTADVETDTVDMEVPKGWSFRRNARIPPEVIRLQTHLLHPQLPEIEAVESGSIEETGTNSETTSGEIDLHCTSSPVRRSRSGSPCSTATVDEYRSCNSSAESCRLGSVSPSLPPVDDDDEELLPRIPSDADVDHDAAADMTVPPLSQPHSQMFNISAGSSTPTALPFAPSPLRRNANSDLVEENVVRPALPRRVESKSRLRGGFVLLRKTTSSTFPPPSSSSSSSTSSSTGMARPRRLGPRSSTASSLSLSFSGASVGEEDEGGVEGEEVDNRRMRTRSHLGLGVGGGRTMSGLKAGRKSVPVHSLVLDLRSNRSGSGSNGEGTLGESERHQSSVGREGGDGRNEEEEPQWWICDTVVPLR</sequence>
<feature type="region of interest" description="Disordered" evidence="1">
    <location>
        <begin position="445"/>
        <end position="517"/>
    </location>
</feature>
<protein>
    <submittedName>
        <fullName evidence="2">Uncharacterized protein</fullName>
    </submittedName>
</protein>
<name>A0A8X7T328_9BASI</name>